<evidence type="ECO:0000313" key="7">
    <source>
        <dbReference type="Proteomes" id="UP000324517"/>
    </source>
</evidence>
<feature type="transmembrane region" description="Helical" evidence="1">
    <location>
        <begin position="23"/>
        <end position="44"/>
    </location>
</feature>
<reference evidence="6 7" key="1">
    <citation type="submission" date="2019-08" db="EMBL/GenBank/DDBJ databases">
        <title>Bacillus genomes from the desert of Cuatro Cienegas, Coahuila.</title>
        <authorList>
            <person name="Olmedo-Alvarez G."/>
        </authorList>
    </citation>
    <scope>NUCLEOTIDE SEQUENCE [LARGE SCALE GENOMIC DNA]</scope>
    <source>
        <strain evidence="4 6">CH28_1T</strain>
        <strain evidence="5 7">CH98b_3T</strain>
    </source>
</reference>
<comment type="caution">
    <text evidence="5">The sequence shown here is derived from an EMBL/GenBank/DDBJ whole genome shotgun (WGS) entry which is preliminary data.</text>
</comment>
<organism evidence="5 7">
    <name type="scientific">Sutcliffiella horikoshii</name>
    <dbReference type="NCBI Taxonomy" id="79883"/>
    <lineage>
        <taxon>Bacteria</taxon>
        <taxon>Bacillati</taxon>
        <taxon>Bacillota</taxon>
        <taxon>Bacilli</taxon>
        <taxon>Bacillales</taxon>
        <taxon>Bacillaceae</taxon>
        <taxon>Sutcliffiella</taxon>
    </lineage>
</organism>
<dbReference type="Pfam" id="PF13791">
    <property type="entry name" value="Sigma_reg_C"/>
    <property type="match status" value="1"/>
</dbReference>
<evidence type="ECO:0000259" key="3">
    <source>
        <dbReference type="Pfam" id="PF13800"/>
    </source>
</evidence>
<gene>
    <name evidence="5" type="ORF">FZC75_03570</name>
    <name evidence="4" type="ORF">FZC76_20135</name>
</gene>
<proteinExistence type="predicted"/>
<evidence type="ECO:0008006" key="8">
    <source>
        <dbReference type="Google" id="ProtNLM"/>
    </source>
</evidence>
<name>A0A5D4TFW8_9BACI</name>
<dbReference type="EMBL" id="VTET01000002">
    <property type="protein sequence ID" value="TYS73422.1"/>
    <property type="molecule type" value="Genomic_DNA"/>
</dbReference>
<dbReference type="InterPro" id="IPR029101">
    <property type="entry name" value="Sigma_reg_N"/>
</dbReference>
<keyword evidence="1" id="KW-0472">Membrane</keyword>
<keyword evidence="1" id="KW-1133">Transmembrane helix</keyword>
<evidence type="ECO:0000313" key="5">
    <source>
        <dbReference type="EMBL" id="TYS73422.1"/>
    </source>
</evidence>
<accession>A0A5D4TFW8</accession>
<protein>
    <recommendedName>
        <fullName evidence="8">Sigma factor regulator C-terminal domain-containing protein</fullName>
    </recommendedName>
</protein>
<evidence type="ECO:0000256" key="1">
    <source>
        <dbReference type="SAM" id="Phobius"/>
    </source>
</evidence>
<dbReference type="OrthoDB" id="1730160at2"/>
<evidence type="ECO:0000259" key="2">
    <source>
        <dbReference type="Pfam" id="PF13791"/>
    </source>
</evidence>
<dbReference type="InterPro" id="IPR025672">
    <property type="entry name" value="Sigma_reg_C_dom"/>
</dbReference>
<dbReference type="RefSeq" id="WP_148978460.1">
    <property type="nucleotide sequence ID" value="NZ_JBNILM010000002.1"/>
</dbReference>
<dbReference type="AlphaFoldDB" id="A0A5D4TFW8"/>
<feature type="domain" description="Sigma factor regulator N-terminal" evidence="3">
    <location>
        <begin position="14"/>
        <end position="98"/>
    </location>
</feature>
<evidence type="ECO:0000313" key="4">
    <source>
        <dbReference type="EMBL" id="TYS63527.1"/>
    </source>
</evidence>
<dbReference type="Pfam" id="PF13800">
    <property type="entry name" value="Sigma_reg_N"/>
    <property type="match status" value="1"/>
</dbReference>
<dbReference type="EMBL" id="VTEV01000010">
    <property type="protein sequence ID" value="TYS63527.1"/>
    <property type="molecule type" value="Genomic_DNA"/>
</dbReference>
<feature type="domain" description="Sigma factor regulator C-terminal" evidence="2">
    <location>
        <begin position="170"/>
        <end position="312"/>
    </location>
</feature>
<dbReference type="Proteomes" id="UP000322524">
    <property type="component" value="Unassembled WGS sequence"/>
</dbReference>
<evidence type="ECO:0000313" key="6">
    <source>
        <dbReference type="Proteomes" id="UP000322524"/>
    </source>
</evidence>
<dbReference type="Proteomes" id="UP000324517">
    <property type="component" value="Unassembled WGS sequence"/>
</dbReference>
<keyword evidence="1" id="KW-0812">Transmembrane</keyword>
<sequence length="318" mass="36432">MNNEPFQSNDIEGIVKKAKRKSVIRNIVISTITLLLVGALFIIINTQIVNKAHYKAVEANRLLFNISQPNIQIGGGEFDYGILSGTYTYNKYKLIEDRVVPWGQDIRKFNAIGHNDKNSALSVYDEVRVGETKEEYRRYNTTNGQREMLFYHPWFEYTAIHNDIDLIQNTPNDAVMEVAISFDQSYSVNEVQEFLNLKDNITWYRVNDYNQSDKEQLKGLHESGDSTSFVYGFNVTTLKGEGDTVTQNEEDFLSILEELKSTGNYDFIIDRLLESTNQNMKEGIIIGVVVTGTKEELLKLKEEKHIRAISLGAIARKY</sequence>